<keyword evidence="1" id="KW-1133">Transmembrane helix</keyword>
<dbReference type="Pfam" id="PF06347">
    <property type="entry name" value="SH3_4"/>
    <property type="match status" value="1"/>
</dbReference>
<proteinExistence type="predicted"/>
<name>A0A381PJ13_9ZZZZ</name>
<dbReference type="Gene3D" id="2.30.30.40">
    <property type="entry name" value="SH3 Domains"/>
    <property type="match status" value="1"/>
</dbReference>
<organism evidence="2">
    <name type="scientific">marine metagenome</name>
    <dbReference type="NCBI Taxonomy" id="408172"/>
    <lineage>
        <taxon>unclassified sequences</taxon>
        <taxon>metagenomes</taxon>
        <taxon>ecological metagenomes</taxon>
    </lineage>
</organism>
<dbReference type="SUPFAM" id="SSF48452">
    <property type="entry name" value="TPR-like"/>
    <property type="match status" value="1"/>
</dbReference>
<reference evidence="2" key="1">
    <citation type="submission" date="2018-05" db="EMBL/GenBank/DDBJ databases">
        <authorList>
            <person name="Lanie J.A."/>
            <person name="Ng W.-L."/>
            <person name="Kazmierczak K.M."/>
            <person name="Andrzejewski T.M."/>
            <person name="Davidsen T.M."/>
            <person name="Wayne K.J."/>
            <person name="Tettelin H."/>
            <person name="Glass J.I."/>
            <person name="Rusch D."/>
            <person name="Podicherti R."/>
            <person name="Tsui H.-C.T."/>
            <person name="Winkler M.E."/>
        </authorList>
    </citation>
    <scope>NUCLEOTIDE SEQUENCE</scope>
</reference>
<dbReference type="PROSITE" id="PS50005">
    <property type="entry name" value="TPR"/>
    <property type="match status" value="1"/>
</dbReference>
<dbReference type="Gene3D" id="1.25.40.10">
    <property type="entry name" value="Tetratricopeptide repeat domain"/>
    <property type="match status" value="1"/>
</dbReference>
<dbReference type="AlphaFoldDB" id="A0A381PJ13"/>
<evidence type="ECO:0000256" key="1">
    <source>
        <dbReference type="SAM" id="Phobius"/>
    </source>
</evidence>
<dbReference type="InterPro" id="IPR011990">
    <property type="entry name" value="TPR-like_helical_dom_sf"/>
</dbReference>
<sequence length="239" mass="27475">MFGVLSAQIPETLFEDGNRAMGDGNYTDAIQAYESILELGFENGDLYYNLGNAYYRIHSIGLAAWSYYNALSMKPRDKDIYHNLQVTQARQVDRIEMPKPFILLDLYRRAKGSFTFRELIFLGSCLLFIEALLVFCIQFGWFAGSFHQHIVTLMIIVTLGVHGIAVDKYFQNKRSHFGVITANGVNTYSGPYYGENTVLFRINEGIRVEIQQTQENWIEIILIDGKKGWVPTESMRRLR</sequence>
<keyword evidence="1" id="KW-0812">Transmembrane</keyword>
<accession>A0A381PJ13</accession>
<dbReference type="InterPro" id="IPR010466">
    <property type="entry name" value="DUF1058"/>
</dbReference>
<evidence type="ECO:0000313" key="2">
    <source>
        <dbReference type="EMBL" id="SUZ66604.1"/>
    </source>
</evidence>
<keyword evidence="1" id="KW-0472">Membrane</keyword>
<feature type="transmembrane region" description="Helical" evidence="1">
    <location>
        <begin position="119"/>
        <end position="140"/>
    </location>
</feature>
<dbReference type="EMBL" id="UINC01000988">
    <property type="protein sequence ID" value="SUZ66604.1"/>
    <property type="molecule type" value="Genomic_DNA"/>
</dbReference>
<feature type="transmembrane region" description="Helical" evidence="1">
    <location>
        <begin position="146"/>
        <end position="166"/>
    </location>
</feature>
<gene>
    <name evidence="2" type="ORF">METZ01_LOCUS19458</name>
</gene>
<dbReference type="InterPro" id="IPR019734">
    <property type="entry name" value="TPR_rpt"/>
</dbReference>
<protein>
    <submittedName>
        <fullName evidence="2">Uncharacterized protein</fullName>
    </submittedName>
</protein>